<dbReference type="SMART" id="SM00448">
    <property type="entry name" value="REC"/>
    <property type="match status" value="1"/>
</dbReference>
<dbReference type="InterPro" id="IPR052893">
    <property type="entry name" value="TCS_response_regulator"/>
</dbReference>
<dbReference type="PROSITE" id="PS50110">
    <property type="entry name" value="RESPONSE_REGULATORY"/>
    <property type="match status" value="1"/>
</dbReference>
<dbReference type="RefSeq" id="WP_344650561.1">
    <property type="nucleotide sequence ID" value="NZ_BAAAGX010000016.1"/>
</dbReference>
<feature type="domain" description="Response regulatory" evidence="2">
    <location>
        <begin position="5"/>
        <end position="124"/>
    </location>
</feature>
<comment type="caution">
    <text evidence="3">The sequence shown here is derived from an EMBL/GenBank/DDBJ whole genome shotgun (WGS) entry which is preliminary data.</text>
</comment>
<dbReference type="PANTHER" id="PTHR44520">
    <property type="entry name" value="RESPONSE REGULATOR RCP1-RELATED"/>
    <property type="match status" value="1"/>
</dbReference>
<dbReference type="CDD" id="cd17557">
    <property type="entry name" value="REC_Rcp-like"/>
    <property type="match status" value="1"/>
</dbReference>
<dbReference type="Pfam" id="PF00072">
    <property type="entry name" value="Response_reg"/>
    <property type="match status" value="1"/>
</dbReference>
<dbReference type="InterPro" id="IPR011006">
    <property type="entry name" value="CheY-like_superfamily"/>
</dbReference>
<protein>
    <submittedName>
        <fullName evidence="3">Response regulator</fullName>
    </submittedName>
</protein>
<dbReference type="Gene3D" id="3.40.50.2300">
    <property type="match status" value="1"/>
</dbReference>
<name>A0ABN0UJ60_9ACTN</name>
<reference evidence="3 4" key="1">
    <citation type="journal article" date="2019" name="Int. J. Syst. Evol. Microbiol.">
        <title>The Global Catalogue of Microorganisms (GCM) 10K type strain sequencing project: providing services to taxonomists for standard genome sequencing and annotation.</title>
        <authorList>
            <consortium name="The Broad Institute Genomics Platform"/>
            <consortium name="The Broad Institute Genome Sequencing Center for Infectious Disease"/>
            <person name="Wu L."/>
            <person name="Ma J."/>
        </authorList>
    </citation>
    <scope>NUCLEOTIDE SEQUENCE [LARGE SCALE GENOMIC DNA]</scope>
    <source>
        <strain evidence="3 4">JCM 10425</strain>
    </source>
</reference>
<evidence type="ECO:0000313" key="4">
    <source>
        <dbReference type="Proteomes" id="UP001500967"/>
    </source>
</evidence>
<evidence type="ECO:0000313" key="3">
    <source>
        <dbReference type="EMBL" id="GAA0252364.1"/>
    </source>
</evidence>
<keyword evidence="4" id="KW-1185">Reference proteome</keyword>
<sequence>MVNDVVLLVEDSDEDVEAVRRALRVTHPAVRVEHVSSGGELVPWLSASGRPALVLLDLNMPGLDGQAALQAARERAEFAEIPIVVFTSSTRSGDVDRAFEAGASGYLVKPLSFQLLQQSLARTVTYWLTKAEA</sequence>
<organism evidence="3 4">
    <name type="scientific">Cryptosporangium japonicum</name>
    <dbReference type="NCBI Taxonomy" id="80872"/>
    <lineage>
        <taxon>Bacteria</taxon>
        <taxon>Bacillati</taxon>
        <taxon>Actinomycetota</taxon>
        <taxon>Actinomycetes</taxon>
        <taxon>Cryptosporangiales</taxon>
        <taxon>Cryptosporangiaceae</taxon>
        <taxon>Cryptosporangium</taxon>
    </lineage>
</organism>
<keyword evidence="1" id="KW-0597">Phosphoprotein</keyword>
<dbReference type="InterPro" id="IPR001789">
    <property type="entry name" value="Sig_transdc_resp-reg_receiver"/>
</dbReference>
<evidence type="ECO:0000256" key="1">
    <source>
        <dbReference type="PROSITE-ProRule" id="PRU00169"/>
    </source>
</evidence>
<accession>A0ABN0UJ60</accession>
<feature type="modified residue" description="4-aspartylphosphate" evidence="1">
    <location>
        <position position="57"/>
    </location>
</feature>
<dbReference type="SUPFAM" id="SSF52172">
    <property type="entry name" value="CheY-like"/>
    <property type="match status" value="1"/>
</dbReference>
<evidence type="ECO:0000259" key="2">
    <source>
        <dbReference type="PROSITE" id="PS50110"/>
    </source>
</evidence>
<gene>
    <name evidence="3" type="ORF">GCM10009539_41910</name>
</gene>
<dbReference type="Proteomes" id="UP001500967">
    <property type="component" value="Unassembled WGS sequence"/>
</dbReference>
<dbReference type="PANTHER" id="PTHR44520:SF1">
    <property type="entry name" value="TWO-COMPONENT SYSTEM REGULATORY PROTEIN"/>
    <property type="match status" value="1"/>
</dbReference>
<proteinExistence type="predicted"/>
<dbReference type="EMBL" id="BAAAGX010000016">
    <property type="protein sequence ID" value="GAA0252364.1"/>
    <property type="molecule type" value="Genomic_DNA"/>
</dbReference>